<keyword evidence="2" id="KW-1185">Reference proteome</keyword>
<gene>
    <name evidence="1" type="ORF">F5144DRAFT_187219</name>
</gene>
<comment type="caution">
    <text evidence="1">The sequence shown here is derived from an EMBL/GenBank/DDBJ whole genome shotgun (WGS) entry which is preliminary data.</text>
</comment>
<dbReference type="EMBL" id="JAGIZQ010000003">
    <property type="protein sequence ID" value="KAH6636618.1"/>
    <property type="molecule type" value="Genomic_DNA"/>
</dbReference>
<protein>
    <submittedName>
        <fullName evidence="1">Uncharacterized protein</fullName>
    </submittedName>
</protein>
<dbReference type="Proteomes" id="UP000724584">
    <property type="component" value="Unassembled WGS sequence"/>
</dbReference>
<accession>A0ACB7PC01</accession>
<evidence type="ECO:0000313" key="2">
    <source>
        <dbReference type="Proteomes" id="UP000724584"/>
    </source>
</evidence>
<proteinExistence type="predicted"/>
<organism evidence="1 2">
    <name type="scientific">Chaetomium tenue</name>
    <dbReference type="NCBI Taxonomy" id="1854479"/>
    <lineage>
        <taxon>Eukaryota</taxon>
        <taxon>Fungi</taxon>
        <taxon>Dikarya</taxon>
        <taxon>Ascomycota</taxon>
        <taxon>Pezizomycotina</taxon>
        <taxon>Sordariomycetes</taxon>
        <taxon>Sordariomycetidae</taxon>
        <taxon>Sordariales</taxon>
        <taxon>Chaetomiaceae</taxon>
        <taxon>Chaetomium</taxon>
    </lineage>
</organism>
<name>A0ACB7PC01_9PEZI</name>
<reference evidence="1 2" key="1">
    <citation type="journal article" date="2021" name="Nat. Commun.">
        <title>Genetic determinants of endophytism in the Arabidopsis root mycobiome.</title>
        <authorList>
            <person name="Mesny F."/>
            <person name="Miyauchi S."/>
            <person name="Thiergart T."/>
            <person name="Pickel B."/>
            <person name="Atanasova L."/>
            <person name="Karlsson M."/>
            <person name="Huettel B."/>
            <person name="Barry K.W."/>
            <person name="Haridas S."/>
            <person name="Chen C."/>
            <person name="Bauer D."/>
            <person name="Andreopoulos W."/>
            <person name="Pangilinan J."/>
            <person name="LaButti K."/>
            <person name="Riley R."/>
            <person name="Lipzen A."/>
            <person name="Clum A."/>
            <person name="Drula E."/>
            <person name="Henrissat B."/>
            <person name="Kohler A."/>
            <person name="Grigoriev I.V."/>
            <person name="Martin F.M."/>
            <person name="Hacquard S."/>
        </authorList>
    </citation>
    <scope>NUCLEOTIDE SEQUENCE [LARGE SCALE GENOMIC DNA]</scope>
    <source>
        <strain evidence="1 2">MPI-SDFR-AT-0079</strain>
    </source>
</reference>
<sequence>MESRSVSPVVAGKVLKGPRACATCAKAKSRCIAGPRGQEKCERCHRLRKPCSSQTPAPARKRKEPKPTRVAELERRLEDLSARMESVQRQVPEPSPSNSDHYGLPSISVGAPADPDDPLPPRNLSGTQVPIPTFGRDRWTSPFGHIFPERSIFDAQPEHHQPAARAVSPSAPSGLTPALTTTSGSLTSSPYQQPYPQPLPQQSYSDPWPQGEEAESLLGLYREKMCHLFPFAIVPPHLTSAQMREERPFFWKVVVLEACLFDGRRQAAMGDELLRDLTEAAFVRAQNSIDLLQGLLMFIGWYHNSLTSVQMTRLLFLARSINTNLATAETKGVPGKEGYSSETLERMRVFVGTYYMVTITFTTNKRPDALMNNVNTPYLATCCRALLGQMEYPTDELVVHLCRAQQLSQSITLAFDRRKAVPSHNRIPQTAFIQGLQERVRGFVAALPPHIKTNRSLEGHLLVAEVMIYENSVFELCHHNHHPHQRPLFPHQPGEPVVSGPTAPTLSPQMGGGGSGGGGDAERLRILWECIRLVDAFMTKRYNREIDDYPRYVCLTSFDLTYVFLTMLKLSTMQVPGLDLARVREELHIHEHMSQLMNRMEYMAVKRKRARGGQAVGGGVPVSEEFDNYGRLAQKIRNVMDLLNTSEVDSEYAASQVARVYDPAPMTLSDAAVELLEDFGWQGNDAGDPGWDSFMGDAGVVDWTTIFNNAMTESSLYTT</sequence>
<evidence type="ECO:0000313" key="1">
    <source>
        <dbReference type="EMBL" id="KAH6636618.1"/>
    </source>
</evidence>